<feature type="region of interest" description="Disordered" evidence="1">
    <location>
        <begin position="400"/>
        <end position="435"/>
    </location>
</feature>
<dbReference type="OrthoDB" id="5751163at2"/>
<reference evidence="3 4" key="1">
    <citation type="submission" date="2015-10" db="EMBL/GenBank/DDBJ databases">
        <authorList>
            <person name="Gilbert D.G."/>
        </authorList>
    </citation>
    <scope>NUCLEOTIDE SEQUENCE [LARGE SCALE GENOMIC DNA]</scope>
    <source>
        <strain evidence="3">COMA1</strain>
    </source>
</reference>
<dbReference type="EMBL" id="CZQA01000001">
    <property type="protein sequence ID" value="CUS33370.1"/>
    <property type="molecule type" value="Genomic_DNA"/>
</dbReference>
<dbReference type="SUPFAM" id="SSF48452">
    <property type="entry name" value="TPR-like"/>
    <property type="match status" value="1"/>
</dbReference>
<evidence type="ECO:0000313" key="4">
    <source>
        <dbReference type="Proteomes" id="UP000199032"/>
    </source>
</evidence>
<sequence length="435" mass="48609">MRTRTSFMALFLMLTLSGGFAHAENWLQGQVLEHHGGTKKPAVGAQIWIVNVGNPYMTQSDGGYRVLVPDAIRVGQTIALYVKRKGWAIAIPLAGKVQLSPELTSDIVLVPETSPIFLSAAQFDKLLESLPEKLKKQVTPNGKEGDVDPTQVVKEYAATHSLPEQEVRAKVEELVRQYEQSADRGKQCLAAIYNKHLTQAATCRQQNTINKLDLLKRKSQEVDALSRTIRKTETPREPRIAGRFMTVIRVPAESTPISWTDSRHNRPEVFLSGELPTKTADPAQLEEAKRQLIQLTEDVVEDFRLAGHAYYADYQFDQALAAYQEGLQHVSKQEMPTLWATLMIDIGNTQRHIAVRSEEEGLHQHFRAAAVALRDACTVYSKKDFPELWAKIQHNLGNALQEDGERTSGPEGAKLLREADEAYRKAQSVAPSQTP</sequence>
<dbReference type="Proteomes" id="UP000199032">
    <property type="component" value="Unassembled WGS sequence"/>
</dbReference>
<protein>
    <recommendedName>
        <fullName evidence="5">Tetratricopeptide repeat protein</fullName>
    </recommendedName>
</protein>
<dbReference type="RefSeq" id="WP_141654230.1">
    <property type="nucleotide sequence ID" value="NZ_CZQA01000001.1"/>
</dbReference>
<accession>A0A0S4L9B7</accession>
<keyword evidence="4" id="KW-1185">Reference proteome</keyword>
<dbReference type="STRING" id="1742972.COMA1_11119"/>
<keyword evidence="2" id="KW-0732">Signal</keyword>
<dbReference type="AlphaFoldDB" id="A0A0S4L9B7"/>
<name>A0A0S4L9B7_9BACT</name>
<dbReference type="Gene3D" id="1.25.40.10">
    <property type="entry name" value="Tetratricopeptide repeat domain"/>
    <property type="match status" value="1"/>
</dbReference>
<feature type="compositionally biased region" description="Basic and acidic residues" evidence="1">
    <location>
        <begin position="403"/>
        <end position="424"/>
    </location>
</feature>
<feature type="signal peptide" evidence="2">
    <location>
        <begin position="1"/>
        <end position="23"/>
    </location>
</feature>
<evidence type="ECO:0008006" key="5">
    <source>
        <dbReference type="Google" id="ProtNLM"/>
    </source>
</evidence>
<proteinExistence type="predicted"/>
<evidence type="ECO:0000313" key="3">
    <source>
        <dbReference type="EMBL" id="CUS33370.1"/>
    </source>
</evidence>
<evidence type="ECO:0000256" key="2">
    <source>
        <dbReference type="SAM" id="SignalP"/>
    </source>
</evidence>
<feature type="chain" id="PRO_5006623790" description="Tetratricopeptide repeat protein" evidence="2">
    <location>
        <begin position="24"/>
        <end position="435"/>
    </location>
</feature>
<gene>
    <name evidence="3" type="ORF">COMA1_11119</name>
</gene>
<dbReference type="InterPro" id="IPR011990">
    <property type="entry name" value="TPR-like_helical_dom_sf"/>
</dbReference>
<organism evidence="3 4">
    <name type="scientific">Candidatus Nitrospira nitrosa</name>
    <dbReference type="NCBI Taxonomy" id="1742972"/>
    <lineage>
        <taxon>Bacteria</taxon>
        <taxon>Pseudomonadati</taxon>
        <taxon>Nitrospirota</taxon>
        <taxon>Nitrospiria</taxon>
        <taxon>Nitrospirales</taxon>
        <taxon>Nitrospiraceae</taxon>
        <taxon>Nitrospira</taxon>
    </lineage>
</organism>
<evidence type="ECO:0000256" key="1">
    <source>
        <dbReference type="SAM" id="MobiDB-lite"/>
    </source>
</evidence>